<accession>A0A3P5XWD5</accession>
<dbReference type="GO" id="GO:0000155">
    <property type="term" value="F:phosphorelay sensor kinase activity"/>
    <property type="evidence" value="ECO:0007669"/>
    <property type="project" value="InterPro"/>
</dbReference>
<evidence type="ECO:0000256" key="6">
    <source>
        <dbReference type="ARBA" id="ARBA00022553"/>
    </source>
</evidence>
<dbReference type="SUPFAM" id="SSF55874">
    <property type="entry name" value="ATPase domain of HSP90 chaperone/DNA topoisomerase II/histidine kinase"/>
    <property type="match status" value="1"/>
</dbReference>
<dbReference type="SMART" id="SM00387">
    <property type="entry name" value="HATPase_c"/>
    <property type="match status" value="1"/>
</dbReference>
<dbReference type="PANTHER" id="PTHR44936:SF5">
    <property type="entry name" value="SENSOR HISTIDINE KINASE ENVZ"/>
    <property type="match status" value="1"/>
</dbReference>
<dbReference type="InterPro" id="IPR003660">
    <property type="entry name" value="HAMP_dom"/>
</dbReference>
<dbReference type="Pfam" id="PF00672">
    <property type="entry name" value="HAMP"/>
    <property type="match status" value="1"/>
</dbReference>
<dbReference type="Pfam" id="PF00512">
    <property type="entry name" value="HisKA"/>
    <property type="match status" value="1"/>
</dbReference>
<dbReference type="SMART" id="SM00304">
    <property type="entry name" value="HAMP"/>
    <property type="match status" value="1"/>
</dbReference>
<keyword evidence="9" id="KW-0547">Nucleotide-binding</keyword>
<evidence type="ECO:0000256" key="15">
    <source>
        <dbReference type="SAM" id="Phobius"/>
    </source>
</evidence>
<dbReference type="PROSITE" id="PS50885">
    <property type="entry name" value="HAMP"/>
    <property type="match status" value="1"/>
</dbReference>
<dbReference type="Gene3D" id="1.10.287.130">
    <property type="match status" value="1"/>
</dbReference>
<keyword evidence="12 15" id="KW-1133">Transmembrane helix</keyword>
<evidence type="ECO:0000256" key="14">
    <source>
        <dbReference type="ARBA" id="ARBA00023136"/>
    </source>
</evidence>
<keyword evidence="6" id="KW-0597">Phosphoprotein</keyword>
<evidence type="ECO:0000256" key="2">
    <source>
        <dbReference type="ARBA" id="ARBA00004429"/>
    </source>
</evidence>
<dbReference type="EMBL" id="UXAW01000118">
    <property type="protein sequence ID" value="VDC33435.1"/>
    <property type="molecule type" value="Genomic_DNA"/>
</dbReference>
<evidence type="ECO:0000256" key="1">
    <source>
        <dbReference type="ARBA" id="ARBA00000085"/>
    </source>
</evidence>
<dbReference type="Gene3D" id="1.10.8.500">
    <property type="entry name" value="HAMP domain in histidine kinase"/>
    <property type="match status" value="1"/>
</dbReference>
<keyword evidence="7 18" id="KW-0808">Transferase</keyword>
<feature type="transmembrane region" description="Helical" evidence="15">
    <location>
        <begin position="164"/>
        <end position="185"/>
    </location>
</feature>
<evidence type="ECO:0000256" key="3">
    <source>
        <dbReference type="ARBA" id="ARBA00012438"/>
    </source>
</evidence>
<dbReference type="AlphaFoldDB" id="A0A3P5XWD5"/>
<evidence type="ECO:0000256" key="5">
    <source>
        <dbReference type="ARBA" id="ARBA00022519"/>
    </source>
</evidence>
<dbReference type="InterPro" id="IPR005467">
    <property type="entry name" value="His_kinase_dom"/>
</dbReference>
<dbReference type="InterPro" id="IPR036890">
    <property type="entry name" value="HATPase_C_sf"/>
</dbReference>
<protein>
    <recommendedName>
        <fullName evidence="3">histidine kinase</fullName>
        <ecNumber evidence="3">2.7.13.3</ecNumber>
    </recommendedName>
</protein>
<dbReference type="Gene3D" id="3.30.565.10">
    <property type="entry name" value="Histidine kinase-like ATPase, C-terminal domain"/>
    <property type="match status" value="1"/>
</dbReference>
<dbReference type="CDD" id="cd06225">
    <property type="entry name" value="HAMP"/>
    <property type="match status" value="1"/>
</dbReference>
<dbReference type="PROSITE" id="PS50109">
    <property type="entry name" value="HIS_KIN"/>
    <property type="match status" value="1"/>
</dbReference>
<dbReference type="GO" id="GO:0005886">
    <property type="term" value="C:plasma membrane"/>
    <property type="evidence" value="ECO:0007669"/>
    <property type="project" value="UniProtKB-SubCell"/>
</dbReference>
<proteinExistence type="predicted"/>
<dbReference type="InterPro" id="IPR036097">
    <property type="entry name" value="HisK_dim/P_sf"/>
</dbReference>
<name>A0A3P5XWD5_9RHOB</name>
<dbReference type="SUPFAM" id="SSF47384">
    <property type="entry name" value="Homodimeric domain of signal transducing histidine kinase"/>
    <property type="match status" value="1"/>
</dbReference>
<evidence type="ECO:0000259" key="17">
    <source>
        <dbReference type="PROSITE" id="PS50885"/>
    </source>
</evidence>
<evidence type="ECO:0000259" key="16">
    <source>
        <dbReference type="PROSITE" id="PS50109"/>
    </source>
</evidence>
<feature type="domain" description="HAMP" evidence="17">
    <location>
        <begin position="186"/>
        <end position="238"/>
    </location>
</feature>
<keyword evidence="8 15" id="KW-0812">Transmembrane</keyword>
<comment type="catalytic activity">
    <reaction evidence="1">
        <text>ATP + protein L-histidine = ADP + protein N-phospho-L-histidine.</text>
        <dbReference type="EC" id="2.7.13.3"/>
    </reaction>
</comment>
<organism evidence="18 19">
    <name type="scientific">Pseudogemmobacter humi</name>
    <dbReference type="NCBI Taxonomy" id="2483812"/>
    <lineage>
        <taxon>Bacteria</taxon>
        <taxon>Pseudomonadati</taxon>
        <taxon>Pseudomonadota</taxon>
        <taxon>Alphaproteobacteria</taxon>
        <taxon>Rhodobacterales</taxon>
        <taxon>Paracoccaceae</taxon>
        <taxon>Pseudogemmobacter</taxon>
    </lineage>
</organism>
<evidence type="ECO:0000313" key="18">
    <source>
        <dbReference type="EMBL" id="VDC33435.1"/>
    </source>
</evidence>
<dbReference type="PRINTS" id="PR00344">
    <property type="entry name" value="BCTRLSENSOR"/>
</dbReference>
<dbReference type="InterPro" id="IPR050980">
    <property type="entry name" value="2C_sensor_his_kinase"/>
</dbReference>
<keyword evidence="19" id="KW-1185">Reference proteome</keyword>
<dbReference type="GO" id="GO:0005524">
    <property type="term" value="F:ATP binding"/>
    <property type="evidence" value="ECO:0007669"/>
    <property type="project" value="UniProtKB-KW"/>
</dbReference>
<keyword evidence="13" id="KW-0902">Two-component regulatory system</keyword>
<sequence length="450" mass="48902">MFRFFTESIHGRFALLLIASLLFCNLAAAFLLAREGTAFDAAIRMQRDMGRLVALVESIEESDRETGAAILSRSTTGYTRFSIDAGPVGSDGAPQINEVAHEIMQALPGHDIRVIPGNPLAAVHERGPTLMIISVRIGEGVRKGEWLNSLVYPLAPSTVWGQKWAFFVPLFASLATALLVGLRILQQMTKPLKRLAIASLAAGRGDHSVRLIETGPQEIREAAVAFNTMQRQISEFESDRRRLLASIGHDLRTPITCLRIRAEVMEDETQREPMIETLEEMSVMVEDILNFSRDTANAEARRVTDLMQMAGQICAERALDFAAGAPILLEVQPVSLRRAFSNLVDNALRYAGNAEVSLTRQGDCVTFTVRDAGPGIAEDRLDTVMEAFVRGEESRCRETGGLGLGLTIARDIVVNHGGRLSLRNRPEGGLSAEVSLPGTVLPAAGAAMSG</sequence>
<keyword evidence="10" id="KW-0418">Kinase</keyword>
<gene>
    <name evidence="18" type="primary">envZ_2</name>
    <name evidence="18" type="ORF">XINFAN_03829</name>
</gene>
<evidence type="ECO:0000256" key="9">
    <source>
        <dbReference type="ARBA" id="ARBA00022741"/>
    </source>
</evidence>
<keyword evidence="11" id="KW-0067">ATP-binding</keyword>
<dbReference type="Pfam" id="PF02518">
    <property type="entry name" value="HATPase_c"/>
    <property type="match status" value="1"/>
</dbReference>
<evidence type="ECO:0000256" key="10">
    <source>
        <dbReference type="ARBA" id="ARBA00022777"/>
    </source>
</evidence>
<dbReference type="EC" id="2.7.13.3" evidence="3"/>
<dbReference type="InterPro" id="IPR003594">
    <property type="entry name" value="HATPase_dom"/>
</dbReference>
<dbReference type="CDD" id="cd00082">
    <property type="entry name" value="HisKA"/>
    <property type="match status" value="1"/>
</dbReference>
<evidence type="ECO:0000313" key="19">
    <source>
        <dbReference type="Proteomes" id="UP000277498"/>
    </source>
</evidence>
<evidence type="ECO:0000256" key="4">
    <source>
        <dbReference type="ARBA" id="ARBA00022475"/>
    </source>
</evidence>
<keyword evidence="5" id="KW-0997">Cell inner membrane</keyword>
<reference evidence="18 19" key="1">
    <citation type="submission" date="2018-11" db="EMBL/GenBank/DDBJ databases">
        <authorList>
            <person name="Criscuolo A."/>
        </authorList>
    </citation>
    <scope>NUCLEOTIDE SEQUENCE [LARGE SCALE GENOMIC DNA]</scope>
    <source>
        <strain evidence="18">ACIP111625</strain>
    </source>
</reference>
<keyword evidence="14 15" id="KW-0472">Membrane</keyword>
<dbReference type="RefSeq" id="WP_124088511.1">
    <property type="nucleotide sequence ID" value="NZ_UXAW01000118.1"/>
</dbReference>
<comment type="subcellular location">
    <subcellularLocation>
        <location evidence="2">Cell inner membrane</location>
        <topology evidence="2">Multi-pass membrane protein</topology>
    </subcellularLocation>
</comment>
<dbReference type="Proteomes" id="UP000277498">
    <property type="component" value="Unassembled WGS sequence"/>
</dbReference>
<dbReference type="CDD" id="cd00075">
    <property type="entry name" value="HATPase"/>
    <property type="match status" value="1"/>
</dbReference>
<feature type="domain" description="Histidine kinase" evidence="16">
    <location>
        <begin position="246"/>
        <end position="440"/>
    </location>
</feature>
<dbReference type="InterPro" id="IPR003661">
    <property type="entry name" value="HisK_dim/P_dom"/>
</dbReference>
<evidence type="ECO:0000256" key="11">
    <source>
        <dbReference type="ARBA" id="ARBA00022840"/>
    </source>
</evidence>
<evidence type="ECO:0000256" key="12">
    <source>
        <dbReference type="ARBA" id="ARBA00022989"/>
    </source>
</evidence>
<dbReference type="SMART" id="SM00388">
    <property type="entry name" value="HisKA"/>
    <property type="match status" value="1"/>
</dbReference>
<dbReference type="InterPro" id="IPR004358">
    <property type="entry name" value="Sig_transdc_His_kin-like_C"/>
</dbReference>
<evidence type="ECO:0000256" key="8">
    <source>
        <dbReference type="ARBA" id="ARBA00022692"/>
    </source>
</evidence>
<dbReference type="OrthoDB" id="9815202at2"/>
<dbReference type="PANTHER" id="PTHR44936">
    <property type="entry name" value="SENSOR PROTEIN CREC"/>
    <property type="match status" value="1"/>
</dbReference>
<keyword evidence="4" id="KW-1003">Cell membrane</keyword>
<evidence type="ECO:0000256" key="13">
    <source>
        <dbReference type="ARBA" id="ARBA00023012"/>
    </source>
</evidence>
<evidence type="ECO:0000256" key="7">
    <source>
        <dbReference type="ARBA" id="ARBA00022679"/>
    </source>
</evidence>